<dbReference type="Gramene" id="OB07G10920.1">
    <property type="protein sequence ID" value="OB07G10920.1"/>
    <property type="gene ID" value="OB07G10920"/>
</dbReference>
<name>J3MI60_ORYBR</name>
<reference evidence="2" key="2">
    <citation type="submission" date="2013-04" db="UniProtKB">
        <authorList>
            <consortium name="EnsemblPlants"/>
        </authorList>
    </citation>
    <scope>IDENTIFICATION</scope>
</reference>
<dbReference type="AlphaFoldDB" id="J3MI60"/>
<dbReference type="Proteomes" id="UP000006038">
    <property type="component" value="Chromosome 7"/>
</dbReference>
<accession>J3MI60</accession>
<proteinExistence type="predicted"/>
<dbReference type="HOGENOM" id="CLU_2945430_0_0_1"/>
<feature type="compositionally biased region" description="Low complexity" evidence="1">
    <location>
        <begin position="45"/>
        <end position="54"/>
    </location>
</feature>
<reference evidence="2" key="1">
    <citation type="journal article" date="2013" name="Nat. Commun.">
        <title>Whole-genome sequencing of Oryza brachyantha reveals mechanisms underlying Oryza genome evolution.</title>
        <authorList>
            <person name="Chen J."/>
            <person name="Huang Q."/>
            <person name="Gao D."/>
            <person name="Wang J."/>
            <person name="Lang Y."/>
            <person name="Liu T."/>
            <person name="Li B."/>
            <person name="Bai Z."/>
            <person name="Luis Goicoechea J."/>
            <person name="Liang C."/>
            <person name="Chen C."/>
            <person name="Zhang W."/>
            <person name="Sun S."/>
            <person name="Liao Y."/>
            <person name="Zhang X."/>
            <person name="Yang L."/>
            <person name="Song C."/>
            <person name="Wang M."/>
            <person name="Shi J."/>
            <person name="Liu G."/>
            <person name="Liu J."/>
            <person name="Zhou H."/>
            <person name="Zhou W."/>
            <person name="Yu Q."/>
            <person name="An N."/>
            <person name="Chen Y."/>
            <person name="Cai Q."/>
            <person name="Wang B."/>
            <person name="Liu B."/>
            <person name="Min J."/>
            <person name="Huang Y."/>
            <person name="Wu H."/>
            <person name="Li Z."/>
            <person name="Zhang Y."/>
            <person name="Yin Y."/>
            <person name="Song W."/>
            <person name="Jiang J."/>
            <person name="Jackson S.A."/>
            <person name="Wing R.A."/>
            <person name="Wang J."/>
            <person name="Chen M."/>
        </authorList>
    </citation>
    <scope>NUCLEOTIDE SEQUENCE [LARGE SCALE GENOMIC DNA]</scope>
    <source>
        <strain evidence="2">cv. IRGC 101232</strain>
    </source>
</reference>
<feature type="region of interest" description="Disordered" evidence="1">
    <location>
        <begin position="1"/>
        <end position="60"/>
    </location>
</feature>
<dbReference type="EnsemblPlants" id="OB07G10920.1">
    <property type="protein sequence ID" value="OB07G10920.1"/>
    <property type="gene ID" value="OB07G10920"/>
</dbReference>
<evidence type="ECO:0000313" key="3">
    <source>
        <dbReference type="Proteomes" id="UP000006038"/>
    </source>
</evidence>
<evidence type="ECO:0000313" key="2">
    <source>
        <dbReference type="EnsemblPlants" id="OB07G10920.1"/>
    </source>
</evidence>
<sequence>MAAREERRLWLRRRQVGPADMNGRGTRRDGDERERERERESQPLAAAAVAVDVAGRPRVP</sequence>
<evidence type="ECO:0000256" key="1">
    <source>
        <dbReference type="SAM" id="MobiDB-lite"/>
    </source>
</evidence>
<keyword evidence="3" id="KW-1185">Reference proteome</keyword>
<organism evidence="2">
    <name type="scientific">Oryza brachyantha</name>
    <name type="common">malo sina</name>
    <dbReference type="NCBI Taxonomy" id="4533"/>
    <lineage>
        <taxon>Eukaryota</taxon>
        <taxon>Viridiplantae</taxon>
        <taxon>Streptophyta</taxon>
        <taxon>Embryophyta</taxon>
        <taxon>Tracheophyta</taxon>
        <taxon>Spermatophyta</taxon>
        <taxon>Magnoliopsida</taxon>
        <taxon>Liliopsida</taxon>
        <taxon>Poales</taxon>
        <taxon>Poaceae</taxon>
        <taxon>BOP clade</taxon>
        <taxon>Oryzoideae</taxon>
        <taxon>Oryzeae</taxon>
        <taxon>Oryzinae</taxon>
        <taxon>Oryza</taxon>
    </lineage>
</organism>
<feature type="compositionally biased region" description="Basic and acidic residues" evidence="1">
    <location>
        <begin position="26"/>
        <end position="41"/>
    </location>
</feature>
<protein>
    <submittedName>
        <fullName evidence="2">Uncharacterized protein</fullName>
    </submittedName>
</protein>